<dbReference type="Proteomes" id="UP000823638">
    <property type="component" value="Unassembled WGS sequence"/>
</dbReference>
<evidence type="ECO:0000313" key="1">
    <source>
        <dbReference type="EMBL" id="MBO8457074.1"/>
    </source>
</evidence>
<evidence type="ECO:0000313" key="2">
    <source>
        <dbReference type="Proteomes" id="UP000823638"/>
    </source>
</evidence>
<gene>
    <name evidence="1" type="ORF">IAA81_02460</name>
</gene>
<dbReference type="AlphaFoldDB" id="A0A9D9HNJ9"/>
<reference evidence="1" key="2">
    <citation type="journal article" date="2021" name="PeerJ">
        <title>Extensive microbial diversity within the chicken gut microbiome revealed by metagenomics and culture.</title>
        <authorList>
            <person name="Gilroy R."/>
            <person name="Ravi A."/>
            <person name="Getino M."/>
            <person name="Pursley I."/>
            <person name="Horton D.L."/>
            <person name="Alikhan N.F."/>
            <person name="Baker D."/>
            <person name="Gharbi K."/>
            <person name="Hall N."/>
            <person name="Watson M."/>
            <person name="Adriaenssens E.M."/>
            <person name="Foster-Nyarko E."/>
            <person name="Jarju S."/>
            <person name="Secka A."/>
            <person name="Antonio M."/>
            <person name="Oren A."/>
            <person name="Chaudhuri R.R."/>
            <person name="La Ragione R."/>
            <person name="Hildebrand F."/>
            <person name="Pallen M.J."/>
        </authorList>
    </citation>
    <scope>NUCLEOTIDE SEQUENCE</scope>
    <source>
        <strain evidence="1">10532</strain>
    </source>
</reference>
<name>A0A9D9HNJ9_9SPIR</name>
<comment type="caution">
    <text evidence="1">The sequence shown here is derived from an EMBL/GenBank/DDBJ whole genome shotgun (WGS) entry which is preliminary data.</text>
</comment>
<dbReference type="EMBL" id="JADIMM010000026">
    <property type="protein sequence ID" value="MBO8457074.1"/>
    <property type="molecule type" value="Genomic_DNA"/>
</dbReference>
<proteinExistence type="predicted"/>
<organism evidence="1 2">
    <name type="scientific">Candidatus Gallitreponema excrementavium</name>
    <dbReference type="NCBI Taxonomy" id="2840840"/>
    <lineage>
        <taxon>Bacteria</taxon>
        <taxon>Pseudomonadati</taxon>
        <taxon>Spirochaetota</taxon>
        <taxon>Spirochaetia</taxon>
        <taxon>Spirochaetales</taxon>
        <taxon>Candidatus Gallitreponema</taxon>
    </lineage>
</organism>
<protein>
    <submittedName>
        <fullName evidence="1">Uncharacterized protein</fullName>
    </submittedName>
</protein>
<reference evidence="1" key="1">
    <citation type="submission" date="2020-10" db="EMBL/GenBank/DDBJ databases">
        <authorList>
            <person name="Gilroy R."/>
        </authorList>
    </citation>
    <scope>NUCLEOTIDE SEQUENCE</scope>
    <source>
        <strain evidence="1">10532</strain>
    </source>
</reference>
<sequence>MSKKLKTFTFIPSFLILIVAGSLISCKMSLFSKVEVKAAPNIYAPLGEKTLEIKEFVSLEKMENLIGTDNEALVFQYPQNQDGVAADENAPMTFMIYYPIMELPLNLGEYIEGIDLSSFNAAIPEVEFTVPELEGLVVPEQTITVPGSESFAGSTIDGTTAELVNSILNDAGNLSMEERTINIEGEGLKSLVLAENSAITLTIGSTLESSGVGFVPDIKLVLTDGTEVSFKDQGNGSYKADLGLKEITPGEMVLKGGVRPTGTVAEGDEIPAGGIGAKVSVKVELAGFASATVELPEGTNLDVNYTQNWPEEARGLISQVDFEKVTATVKLNGNLPTGNELGITMESNTFNIPESTKTTAINGEAAPLLFESKGPFVVVPVNSPIDFMMGITLPGYNEADNTITIKNVNPGDTYSLSGNVEINADWKNVTVSFEGKGNYSGSFPLEGEEPIDLSFINEKIPEGIGLGNIEADIFLSSPSFGEDIKLEFNAYIKANEEEILGTKAEPKKLNPSTSLTLPETNIWDTEIPQSSISMGEKFTDFINKRPEALKVDYSLSADSAVISREAMENMESTTVKMELLVKIPLALNVSGTEDSPDNSENKGINLDVMKLAGLYKDGEERNDLFGRSEASADDTINQLLDNLKSLTLTVEYDNKIPLGFTGTISQKDVFTKEVTLKKSSKGTINIELNSDEVKKIMEVYPFSPDINLFLPNGAIVIPEDGAVSFKLYASAATDINYTFDLRTGR</sequence>
<accession>A0A9D9HNJ9</accession>
<dbReference type="PROSITE" id="PS51257">
    <property type="entry name" value="PROKAR_LIPOPROTEIN"/>
    <property type="match status" value="1"/>
</dbReference>